<keyword evidence="3" id="KW-1185">Reference proteome</keyword>
<organism evidence="2 3">
    <name type="scientific">Dipteronia dyeriana</name>
    <dbReference type="NCBI Taxonomy" id="168575"/>
    <lineage>
        <taxon>Eukaryota</taxon>
        <taxon>Viridiplantae</taxon>
        <taxon>Streptophyta</taxon>
        <taxon>Embryophyta</taxon>
        <taxon>Tracheophyta</taxon>
        <taxon>Spermatophyta</taxon>
        <taxon>Magnoliopsida</taxon>
        <taxon>eudicotyledons</taxon>
        <taxon>Gunneridae</taxon>
        <taxon>Pentapetalae</taxon>
        <taxon>rosids</taxon>
        <taxon>malvids</taxon>
        <taxon>Sapindales</taxon>
        <taxon>Sapindaceae</taxon>
        <taxon>Hippocastanoideae</taxon>
        <taxon>Acereae</taxon>
        <taxon>Dipteronia</taxon>
    </lineage>
</organism>
<dbReference type="EMBL" id="JANJYI010000004">
    <property type="protein sequence ID" value="KAK2651844.1"/>
    <property type="molecule type" value="Genomic_DNA"/>
</dbReference>
<dbReference type="Pfam" id="PF00690">
    <property type="entry name" value="Cation_ATPase_N"/>
    <property type="match status" value="1"/>
</dbReference>
<sequence length="92" mass="10684">MQVTIPVVLTHDDWFDKIDILMGKGNQNYGKIVSFDRSSSKNDTFPDWAKDVKECEEEYHINHETGLSNVEVEKRRAIHGFLRLTGYKLAKE</sequence>
<evidence type="ECO:0000313" key="2">
    <source>
        <dbReference type="EMBL" id="KAK2651844.1"/>
    </source>
</evidence>
<feature type="domain" description="Cation-transporting P-type ATPase N-terminal" evidence="1">
    <location>
        <begin position="48"/>
        <end position="80"/>
    </location>
</feature>
<evidence type="ECO:0000259" key="1">
    <source>
        <dbReference type="Pfam" id="PF00690"/>
    </source>
</evidence>
<name>A0AAD9X2Z1_9ROSI</name>
<proteinExistence type="predicted"/>
<comment type="caution">
    <text evidence="2">The sequence shown here is derived from an EMBL/GenBank/DDBJ whole genome shotgun (WGS) entry which is preliminary data.</text>
</comment>
<evidence type="ECO:0000313" key="3">
    <source>
        <dbReference type="Proteomes" id="UP001280121"/>
    </source>
</evidence>
<dbReference type="Proteomes" id="UP001280121">
    <property type="component" value="Unassembled WGS sequence"/>
</dbReference>
<accession>A0AAD9X2Z1</accession>
<reference evidence="2" key="1">
    <citation type="journal article" date="2023" name="Plant J.">
        <title>Genome sequences and population genomics provide insights into the demographic history, inbreeding, and mutation load of two 'living fossil' tree species of Dipteronia.</title>
        <authorList>
            <person name="Feng Y."/>
            <person name="Comes H.P."/>
            <person name="Chen J."/>
            <person name="Zhu S."/>
            <person name="Lu R."/>
            <person name="Zhang X."/>
            <person name="Li P."/>
            <person name="Qiu J."/>
            <person name="Olsen K.M."/>
            <person name="Qiu Y."/>
        </authorList>
    </citation>
    <scope>NUCLEOTIDE SEQUENCE</scope>
    <source>
        <strain evidence="2">KIB01</strain>
    </source>
</reference>
<dbReference type="InterPro" id="IPR004014">
    <property type="entry name" value="ATPase_P-typ_cation-transptr_N"/>
</dbReference>
<dbReference type="AlphaFoldDB" id="A0AAD9X2Z1"/>
<gene>
    <name evidence="2" type="ORF">Ddye_011700</name>
</gene>
<protein>
    <recommendedName>
        <fullName evidence="1">Cation-transporting P-type ATPase N-terminal domain-containing protein</fullName>
    </recommendedName>
</protein>